<dbReference type="InterPro" id="IPR003593">
    <property type="entry name" value="AAA+_ATPase"/>
</dbReference>
<evidence type="ECO:0000313" key="9">
    <source>
        <dbReference type="EMBL" id="MCH6471352.1"/>
    </source>
</evidence>
<dbReference type="InterPro" id="IPR017871">
    <property type="entry name" value="ABC_transporter-like_CS"/>
</dbReference>
<comment type="similarity">
    <text evidence="2">Belongs to the ABC transporter superfamily.</text>
</comment>
<keyword evidence="3" id="KW-0813">Transport</keyword>
<feature type="region of interest" description="Disordered" evidence="7">
    <location>
        <begin position="301"/>
        <end position="327"/>
    </location>
</feature>
<dbReference type="EMBL" id="JAKZBV010000001">
    <property type="protein sequence ID" value="MCH6471352.1"/>
    <property type="molecule type" value="Genomic_DNA"/>
</dbReference>
<dbReference type="Proteomes" id="UP001202922">
    <property type="component" value="Unassembled WGS sequence"/>
</dbReference>
<dbReference type="PANTHER" id="PTHR42711:SF5">
    <property type="entry name" value="ABC TRANSPORTER ATP-BINDING PROTEIN NATA"/>
    <property type="match status" value="1"/>
</dbReference>
<comment type="caution">
    <text evidence="9">The sequence shown here is derived from an EMBL/GenBank/DDBJ whole genome shotgun (WGS) entry which is preliminary data.</text>
</comment>
<evidence type="ECO:0000256" key="2">
    <source>
        <dbReference type="ARBA" id="ARBA00005417"/>
    </source>
</evidence>
<dbReference type="InterPro" id="IPR050763">
    <property type="entry name" value="ABC_transporter_ATP-binding"/>
</dbReference>
<dbReference type="RefSeq" id="WP_241055092.1">
    <property type="nucleotide sequence ID" value="NZ_JAKZBV010000001.1"/>
</dbReference>
<evidence type="ECO:0000256" key="1">
    <source>
        <dbReference type="ARBA" id="ARBA00004202"/>
    </source>
</evidence>
<dbReference type="InterPro" id="IPR003439">
    <property type="entry name" value="ABC_transporter-like_ATP-bd"/>
</dbReference>
<dbReference type="PROSITE" id="PS00211">
    <property type="entry name" value="ABC_TRANSPORTER_1"/>
    <property type="match status" value="1"/>
</dbReference>
<organism evidence="9 10">
    <name type="scientific">Sinomonas terrae</name>
    <dbReference type="NCBI Taxonomy" id="2908838"/>
    <lineage>
        <taxon>Bacteria</taxon>
        <taxon>Bacillati</taxon>
        <taxon>Actinomycetota</taxon>
        <taxon>Actinomycetes</taxon>
        <taxon>Micrococcales</taxon>
        <taxon>Micrococcaceae</taxon>
        <taxon>Sinomonas</taxon>
    </lineage>
</organism>
<accession>A0ABS9U3S9</accession>
<evidence type="ECO:0000256" key="4">
    <source>
        <dbReference type="ARBA" id="ARBA00022741"/>
    </source>
</evidence>
<evidence type="ECO:0000256" key="6">
    <source>
        <dbReference type="ARBA" id="ARBA00023251"/>
    </source>
</evidence>
<keyword evidence="6" id="KW-0046">Antibiotic resistance</keyword>
<dbReference type="SMART" id="SM00382">
    <property type="entry name" value="AAA"/>
    <property type="match status" value="1"/>
</dbReference>
<keyword evidence="4" id="KW-0547">Nucleotide-binding</keyword>
<evidence type="ECO:0000256" key="5">
    <source>
        <dbReference type="ARBA" id="ARBA00022840"/>
    </source>
</evidence>
<feature type="compositionally biased region" description="Basic residues" evidence="7">
    <location>
        <begin position="315"/>
        <end position="327"/>
    </location>
</feature>
<reference evidence="9 10" key="1">
    <citation type="submission" date="2022-03" db="EMBL/GenBank/DDBJ databases">
        <title>Sinomonas sp. isolated from a soil.</title>
        <authorList>
            <person name="Han J."/>
            <person name="Kim D.-U."/>
        </authorList>
    </citation>
    <scope>NUCLEOTIDE SEQUENCE [LARGE SCALE GENOMIC DNA]</scope>
    <source>
        <strain evidence="9 10">5-5</strain>
    </source>
</reference>
<dbReference type="Pfam" id="PF00005">
    <property type="entry name" value="ABC_tran"/>
    <property type="match status" value="1"/>
</dbReference>
<dbReference type="PROSITE" id="PS50893">
    <property type="entry name" value="ABC_TRANSPORTER_2"/>
    <property type="match status" value="1"/>
</dbReference>
<gene>
    <name evidence="9" type="ORF">L0M17_15435</name>
</gene>
<proteinExistence type="inferred from homology"/>
<evidence type="ECO:0000313" key="10">
    <source>
        <dbReference type="Proteomes" id="UP001202922"/>
    </source>
</evidence>
<dbReference type="PANTHER" id="PTHR42711">
    <property type="entry name" value="ABC TRANSPORTER ATP-BINDING PROTEIN"/>
    <property type="match status" value="1"/>
</dbReference>
<dbReference type="SUPFAM" id="SSF52540">
    <property type="entry name" value="P-loop containing nucleoside triphosphate hydrolases"/>
    <property type="match status" value="1"/>
</dbReference>
<feature type="domain" description="ABC transporter" evidence="8">
    <location>
        <begin position="5"/>
        <end position="235"/>
    </location>
</feature>
<evidence type="ECO:0000256" key="3">
    <source>
        <dbReference type="ARBA" id="ARBA00022448"/>
    </source>
</evidence>
<name>A0ABS9U3S9_9MICC</name>
<evidence type="ECO:0000259" key="8">
    <source>
        <dbReference type="PROSITE" id="PS50893"/>
    </source>
</evidence>
<dbReference type="GO" id="GO:0005524">
    <property type="term" value="F:ATP binding"/>
    <property type="evidence" value="ECO:0007669"/>
    <property type="project" value="UniProtKB-KW"/>
</dbReference>
<dbReference type="CDD" id="cd03230">
    <property type="entry name" value="ABC_DR_subfamily_A"/>
    <property type="match status" value="1"/>
</dbReference>
<sequence length="327" mass="35339">MDTVIQTTDLHKSFGRVKALDGLDLEVHAGEIHGFLGPNGAGKSTTLRILLGLARTSSGSASVLGKDPWSDAVELHRRVASVPGDVSIWPNLSGGEAIDLISRLRGGVDDAAYRERKQHLCELFDFDPSKKGRAYSKGNRQKVALIAALVTPAEVYLLDEPTSGLDPLMEAVFTREVRRLSRENGATVLLSSHILSEVEQLADRVSIIRSGRIVDGGTLDSLRHLTRTEISFSQDSVDTTALAALAQIHDLTVADGRIKFGADSHRVHEVLPLLGSLGVQGLIVAPPSLEELFLRHYGDQVTPTTPEPTHDGASHRRRHRTVAKTGA</sequence>
<protein>
    <submittedName>
        <fullName evidence="9">ABC transporter ATP-binding protein</fullName>
    </submittedName>
</protein>
<evidence type="ECO:0000256" key="7">
    <source>
        <dbReference type="SAM" id="MobiDB-lite"/>
    </source>
</evidence>
<dbReference type="Gene3D" id="3.40.50.300">
    <property type="entry name" value="P-loop containing nucleotide triphosphate hydrolases"/>
    <property type="match status" value="1"/>
</dbReference>
<comment type="subcellular location">
    <subcellularLocation>
        <location evidence="1">Cell membrane</location>
        <topology evidence="1">Peripheral membrane protein</topology>
    </subcellularLocation>
</comment>
<dbReference type="InterPro" id="IPR027417">
    <property type="entry name" value="P-loop_NTPase"/>
</dbReference>
<keyword evidence="5 9" id="KW-0067">ATP-binding</keyword>
<keyword evidence="10" id="KW-1185">Reference proteome</keyword>